<dbReference type="AlphaFoldDB" id="A0A1B7XWW0"/>
<dbReference type="Proteomes" id="UP000092177">
    <property type="component" value="Chromosome 9"/>
</dbReference>
<dbReference type="PANTHER" id="PTHR38788">
    <property type="entry name" value="CLR5 DOMAIN-CONTAINING PROTEIN"/>
    <property type="match status" value="1"/>
</dbReference>
<gene>
    <name evidence="2" type="ORF">CH63R_13376</name>
</gene>
<protein>
    <submittedName>
        <fullName evidence="2">Ankyrin repeat containing protein</fullName>
    </submittedName>
</protein>
<sequence>MSSRRSAMFKEEEWARVQPIIRKLYLLEDKSLKDVVTILSTFHNFRPSKAQLESKLRQWHMAKNMTSMEWKHVDMRIRKRRLQSKESKVYLSGIPLRCATVEKARGRHSIESTLDRFTGKAPPSPEDLSLIICTPSPPAEVQVWETQNIPWLLATNFLRGMRNICRFCCLTLLDANCIIT</sequence>
<dbReference type="VEuPathDB" id="FungiDB:CH63R_13376"/>
<dbReference type="Pfam" id="PF14420">
    <property type="entry name" value="Clr5"/>
    <property type="match status" value="1"/>
</dbReference>
<reference evidence="3" key="1">
    <citation type="journal article" date="2017" name="BMC Genomics">
        <title>Gapless genome assembly of Colletotrichum higginsianum reveals chromosome structure and association of transposable elements with secondary metabolite gene clusters.</title>
        <authorList>
            <person name="Dallery J.-F."/>
            <person name="Lapalu N."/>
            <person name="Zampounis A."/>
            <person name="Pigne S."/>
            <person name="Luyten I."/>
            <person name="Amselem J."/>
            <person name="Wittenberg A.H.J."/>
            <person name="Zhou S."/>
            <person name="de Queiroz M.V."/>
            <person name="Robin G.P."/>
            <person name="Auger A."/>
            <person name="Hainaut M."/>
            <person name="Henrissat B."/>
            <person name="Kim K.-T."/>
            <person name="Lee Y.-H."/>
            <person name="Lespinet O."/>
            <person name="Schwartz D.C."/>
            <person name="Thon M.R."/>
            <person name="O'Connell R.J."/>
        </authorList>
    </citation>
    <scope>NUCLEOTIDE SEQUENCE [LARGE SCALE GENOMIC DNA]</scope>
    <source>
        <strain evidence="3">IMI 349063</strain>
    </source>
</reference>
<keyword evidence="3" id="KW-1185">Reference proteome</keyword>
<dbReference type="InterPro" id="IPR025676">
    <property type="entry name" value="Clr5_dom"/>
</dbReference>
<name>A0A1B7XWW0_COLHI</name>
<dbReference type="RefSeq" id="XP_018152767.1">
    <property type="nucleotide sequence ID" value="XM_018308350.1"/>
</dbReference>
<proteinExistence type="predicted"/>
<evidence type="ECO:0000259" key="1">
    <source>
        <dbReference type="Pfam" id="PF14420"/>
    </source>
</evidence>
<dbReference type="KEGG" id="chig:CH63R_13376"/>
<dbReference type="PANTHER" id="PTHR38788:SF3">
    <property type="entry name" value="CLR5 DOMAIN-CONTAINING PROTEIN"/>
    <property type="match status" value="1"/>
</dbReference>
<comment type="caution">
    <text evidence="2">The sequence shown here is derived from an EMBL/GenBank/DDBJ whole genome shotgun (WGS) entry which is preliminary data.</text>
</comment>
<dbReference type="OrthoDB" id="539213at2759"/>
<organism evidence="2 3">
    <name type="scientific">Colletotrichum higginsianum (strain IMI 349063)</name>
    <name type="common">Crucifer anthracnose fungus</name>
    <dbReference type="NCBI Taxonomy" id="759273"/>
    <lineage>
        <taxon>Eukaryota</taxon>
        <taxon>Fungi</taxon>
        <taxon>Dikarya</taxon>
        <taxon>Ascomycota</taxon>
        <taxon>Pezizomycotina</taxon>
        <taxon>Sordariomycetes</taxon>
        <taxon>Hypocreomycetidae</taxon>
        <taxon>Glomerellales</taxon>
        <taxon>Glomerellaceae</taxon>
        <taxon>Colletotrichum</taxon>
        <taxon>Colletotrichum destructivum species complex</taxon>
    </lineage>
</organism>
<accession>A0A1B7XWW0</accession>
<dbReference type="EMBL" id="LTAN01000009">
    <property type="protein sequence ID" value="OBR04249.1"/>
    <property type="molecule type" value="Genomic_DNA"/>
</dbReference>
<feature type="domain" description="Clr5" evidence="1">
    <location>
        <begin position="11"/>
        <end position="63"/>
    </location>
</feature>
<dbReference type="GeneID" id="28872457"/>
<evidence type="ECO:0000313" key="2">
    <source>
        <dbReference type="EMBL" id="OBR04249.1"/>
    </source>
</evidence>
<evidence type="ECO:0000313" key="3">
    <source>
        <dbReference type="Proteomes" id="UP000092177"/>
    </source>
</evidence>